<dbReference type="Gene3D" id="3.30.200.20">
    <property type="entry name" value="Phosphorylase Kinase, domain 1"/>
    <property type="match status" value="1"/>
</dbReference>
<feature type="region of interest" description="Disordered" evidence="7">
    <location>
        <begin position="470"/>
        <end position="504"/>
    </location>
</feature>
<dbReference type="AlphaFoldDB" id="A0AAD3RD61"/>
<keyword evidence="2" id="KW-0808">Transferase</keyword>
<accession>A0AAD3RD61</accession>
<evidence type="ECO:0000256" key="5">
    <source>
        <dbReference type="ARBA" id="ARBA00022840"/>
    </source>
</evidence>
<dbReference type="Pfam" id="PF00069">
    <property type="entry name" value="Pkinase"/>
    <property type="match status" value="1"/>
</dbReference>
<evidence type="ECO:0000313" key="9">
    <source>
        <dbReference type="EMBL" id="GLD64081.1"/>
    </source>
</evidence>
<keyword evidence="9" id="KW-0238">DNA-binding</keyword>
<keyword evidence="3 6" id="KW-0547">Nucleotide-binding</keyword>
<proteinExistence type="predicted"/>
<evidence type="ECO:0000256" key="3">
    <source>
        <dbReference type="ARBA" id="ARBA00022741"/>
    </source>
</evidence>
<evidence type="ECO:0000256" key="1">
    <source>
        <dbReference type="ARBA" id="ARBA00022527"/>
    </source>
</evidence>
<protein>
    <submittedName>
        <fullName evidence="9">Homeodomain-interacting protein kinase 2-like isoform X1</fullName>
    </submittedName>
</protein>
<evidence type="ECO:0000256" key="6">
    <source>
        <dbReference type="PROSITE-ProRule" id="PRU10141"/>
    </source>
</evidence>
<sequence>MKRSSSSPGSSVSNFSPSRFTALLFPRNYKVVQFLGRGGFGEVFKCAKLDTKEIVAVKIPQPGCSFINELTLLNFFMWKNLDKCNIVRFIDSFTLRDNRAALAFEMLDVTVKDYIIHQRNFNPLELHEVRSIVQQMATALEALKTNEVIHSDIKLDNIMLVDRAEQPLRVKLIDFGLAFPTSKARQGTFHQTTLYRAPEIILGLPFSEAMDMWSLGVVMAFLVLGDVLFPGITEYDALRCIVDLLGVPPDHLLSAGWFTYDYFVQRLSGHWRLKTPEEFWGSRTPPRDYRSYHFRNLDEVENLPLTNLSMVEADEKKECIDLLKAMLQMDADKRITPSQVLTHPFITRGTLQHGFNSETLQASTSCTTEPGTSKTKKLGAIQKADPGPIQATEPGTTNQPPQSDCSLSTEEDREGEYETCSSGFYGSTSSGLPPGLILVRPAPPERCLQLDEDSGQHSEACSLDCLEDSSVNSPVVKNPPPSVPEGSNMEQEDTELTDSTSGRKYSPPLVSELLKSFTLVLILLRTAGVFNVLWIFRRHSREEKEDKDEDEGKEEFFQRFLTG</sequence>
<keyword evidence="10" id="KW-1185">Reference proteome</keyword>
<dbReference type="GO" id="GO:0003677">
    <property type="term" value="F:DNA binding"/>
    <property type="evidence" value="ECO:0007669"/>
    <property type="project" value="UniProtKB-KW"/>
</dbReference>
<feature type="compositionally biased region" description="Polar residues" evidence="7">
    <location>
        <begin position="393"/>
        <end position="408"/>
    </location>
</feature>
<evidence type="ECO:0000313" key="10">
    <source>
        <dbReference type="Proteomes" id="UP001279410"/>
    </source>
</evidence>
<feature type="domain" description="Protein kinase" evidence="8">
    <location>
        <begin position="29"/>
        <end position="346"/>
    </location>
</feature>
<feature type="binding site" evidence="6">
    <location>
        <position position="58"/>
    </location>
    <ligand>
        <name>ATP</name>
        <dbReference type="ChEBI" id="CHEBI:30616"/>
    </ligand>
</feature>
<dbReference type="InterPro" id="IPR008271">
    <property type="entry name" value="Ser/Thr_kinase_AS"/>
</dbReference>
<evidence type="ECO:0000256" key="4">
    <source>
        <dbReference type="ARBA" id="ARBA00022777"/>
    </source>
</evidence>
<dbReference type="SUPFAM" id="SSF56112">
    <property type="entry name" value="Protein kinase-like (PK-like)"/>
    <property type="match status" value="1"/>
</dbReference>
<evidence type="ECO:0000259" key="8">
    <source>
        <dbReference type="PROSITE" id="PS50011"/>
    </source>
</evidence>
<dbReference type="GO" id="GO:0005634">
    <property type="term" value="C:nucleus"/>
    <property type="evidence" value="ECO:0007669"/>
    <property type="project" value="TreeGrafter"/>
</dbReference>
<dbReference type="PROSITE" id="PS00107">
    <property type="entry name" value="PROTEIN_KINASE_ATP"/>
    <property type="match status" value="1"/>
</dbReference>
<dbReference type="InterPro" id="IPR011009">
    <property type="entry name" value="Kinase-like_dom_sf"/>
</dbReference>
<feature type="region of interest" description="Disordered" evidence="7">
    <location>
        <begin position="361"/>
        <end position="436"/>
    </location>
</feature>
<reference evidence="9" key="1">
    <citation type="submission" date="2022-08" db="EMBL/GenBank/DDBJ databases">
        <title>Genome sequencing of akame (Lates japonicus).</title>
        <authorList>
            <person name="Hashiguchi Y."/>
            <person name="Takahashi H."/>
        </authorList>
    </citation>
    <scope>NUCLEOTIDE SEQUENCE</scope>
    <source>
        <strain evidence="9">Kochi</strain>
    </source>
</reference>
<feature type="compositionally biased region" description="Polar residues" evidence="7">
    <location>
        <begin position="419"/>
        <end position="431"/>
    </location>
</feature>
<dbReference type="PANTHER" id="PTHR24058">
    <property type="entry name" value="DUAL SPECIFICITY PROTEIN KINASE"/>
    <property type="match status" value="1"/>
</dbReference>
<keyword evidence="1" id="KW-0723">Serine/threonine-protein kinase</keyword>
<keyword evidence="4 9" id="KW-0418">Kinase</keyword>
<dbReference type="GO" id="GO:0005524">
    <property type="term" value="F:ATP binding"/>
    <property type="evidence" value="ECO:0007669"/>
    <property type="project" value="UniProtKB-UniRule"/>
</dbReference>
<dbReference type="InterPro" id="IPR050494">
    <property type="entry name" value="Ser_Thr_dual-spec_kinase"/>
</dbReference>
<evidence type="ECO:0000256" key="7">
    <source>
        <dbReference type="SAM" id="MobiDB-lite"/>
    </source>
</evidence>
<name>A0AAD3RD61_LATJO</name>
<dbReference type="SMART" id="SM00220">
    <property type="entry name" value="S_TKc"/>
    <property type="match status" value="1"/>
</dbReference>
<comment type="caution">
    <text evidence="9">The sequence shown here is derived from an EMBL/GenBank/DDBJ whole genome shotgun (WGS) entry which is preliminary data.</text>
</comment>
<dbReference type="PANTHER" id="PTHR24058:SF17">
    <property type="entry name" value="HOMEODOMAIN INTERACTING PROTEIN KINASE, ISOFORM D"/>
    <property type="match status" value="1"/>
</dbReference>
<keyword evidence="9" id="KW-0371">Homeobox</keyword>
<evidence type="ECO:0000256" key="2">
    <source>
        <dbReference type="ARBA" id="ARBA00022679"/>
    </source>
</evidence>
<dbReference type="PROSITE" id="PS00108">
    <property type="entry name" value="PROTEIN_KINASE_ST"/>
    <property type="match status" value="1"/>
</dbReference>
<gene>
    <name evidence="9" type="ORF">AKAME5_001564400</name>
</gene>
<keyword evidence="5 6" id="KW-0067">ATP-binding</keyword>
<dbReference type="Gene3D" id="1.10.510.10">
    <property type="entry name" value="Transferase(Phosphotransferase) domain 1"/>
    <property type="match status" value="1"/>
</dbReference>
<organism evidence="9 10">
    <name type="scientific">Lates japonicus</name>
    <name type="common">Japanese lates</name>
    <dbReference type="NCBI Taxonomy" id="270547"/>
    <lineage>
        <taxon>Eukaryota</taxon>
        <taxon>Metazoa</taxon>
        <taxon>Chordata</taxon>
        <taxon>Craniata</taxon>
        <taxon>Vertebrata</taxon>
        <taxon>Euteleostomi</taxon>
        <taxon>Actinopterygii</taxon>
        <taxon>Neopterygii</taxon>
        <taxon>Teleostei</taxon>
        <taxon>Neoteleostei</taxon>
        <taxon>Acanthomorphata</taxon>
        <taxon>Carangaria</taxon>
        <taxon>Carangaria incertae sedis</taxon>
        <taxon>Centropomidae</taxon>
        <taxon>Lates</taxon>
    </lineage>
</organism>
<dbReference type="PROSITE" id="PS50011">
    <property type="entry name" value="PROTEIN_KINASE_DOM"/>
    <property type="match status" value="1"/>
</dbReference>
<dbReference type="GO" id="GO:0004713">
    <property type="term" value="F:protein tyrosine kinase activity"/>
    <property type="evidence" value="ECO:0007669"/>
    <property type="project" value="TreeGrafter"/>
</dbReference>
<dbReference type="GO" id="GO:0005737">
    <property type="term" value="C:cytoplasm"/>
    <property type="evidence" value="ECO:0007669"/>
    <property type="project" value="TreeGrafter"/>
</dbReference>
<dbReference type="InterPro" id="IPR017441">
    <property type="entry name" value="Protein_kinase_ATP_BS"/>
</dbReference>
<dbReference type="GO" id="GO:0004674">
    <property type="term" value="F:protein serine/threonine kinase activity"/>
    <property type="evidence" value="ECO:0007669"/>
    <property type="project" value="UniProtKB-KW"/>
</dbReference>
<dbReference type="Proteomes" id="UP001279410">
    <property type="component" value="Unassembled WGS sequence"/>
</dbReference>
<feature type="compositionally biased region" description="Polar residues" evidence="7">
    <location>
        <begin position="361"/>
        <end position="373"/>
    </location>
</feature>
<dbReference type="EMBL" id="BRZM01000066">
    <property type="protein sequence ID" value="GLD64081.1"/>
    <property type="molecule type" value="Genomic_DNA"/>
</dbReference>
<dbReference type="InterPro" id="IPR000719">
    <property type="entry name" value="Prot_kinase_dom"/>
</dbReference>